<feature type="domain" description="YCII-related" evidence="2">
    <location>
        <begin position="7"/>
        <end position="118"/>
    </location>
</feature>
<evidence type="ECO:0000313" key="4">
    <source>
        <dbReference type="Proteomes" id="UP000245507"/>
    </source>
</evidence>
<evidence type="ECO:0000313" key="3">
    <source>
        <dbReference type="EMBL" id="PWN03743.1"/>
    </source>
</evidence>
<protein>
    <submittedName>
        <fullName evidence="3">YciI family protein</fullName>
    </submittedName>
</protein>
<name>A0A316TGQ7_9ACTN</name>
<dbReference type="Proteomes" id="UP000245507">
    <property type="component" value="Unassembled WGS sequence"/>
</dbReference>
<gene>
    <name evidence="3" type="ORF">DJ010_06625</name>
</gene>
<dbReference type="AlphaFoldDB" id="A0A316TGQ7"/>
<comment type="caution">
    <text evidence="3">The sequence shown here is derived from an EMBL/GenBank/DDBJ whole genome shotgun (WGS) entry which is preliminary data.</text>
</comment>
<dbReference type="Gene3D" id="3.30.70.1060">
    <property type="entry name" value="Dimeric alpha+beta barrel"/>
    <property type="match status" value="1"/>
</dbReference>
<dbReference type="EMBL" id="QGDD01000002">
    <property type="protein sequence ID" value="PWN03743.1"/>
    <property type="molecule type" value="Genomic_DNA"/>
</dbReference>
<sequence>MPQEAPMKYMLLLRFELDAGPAEGTPEFDAEMAKWGEVMGELAQTGSMIAAHGLDTEATATTVRVRDDEALVTDGPFAETKESFFSYIIIDVPDLDTALGWAKKMPNVTYGSVEVRPLSAHEQDA</sequence>
<dbReference type="PANTHER" id="PTHR35174:SF3">
    <property type="entry name" value="BLL7171 PROTEIN"/>
    <property type="match status" value="1"/>
</dbReference>
<dbReference type="InterPro" id="IPR011008">
    <property type="entry name" value="Dimeric_a/b-barrel"/>
</dbReference>
<evidence type="ECO:0000256" key="1">
    <source>
        <dbReference type="ARBA" id="ARBA00007689"/>
    </source>
</evidence>
<evidence type="ECO:0000259" key="2">
    <source>
        <dbReference type="Pfam" id="PF03795"/>
    </source>
</evidence>
<accession>A0A316TGQ7</accession>
<dbReference type="InterPro" id="IPR005545">
    <property type="entry name" value="YCII"/>
</dbReference>
<comment type="similarity">
    <text evidence="1">Belongs to the YciI family.</text>
</comment>
<reference evidence="3 4" key="1">
    <citation type="submission" date="2018-05" db="EMBL/GenBank/DDBJ databases">
        <title>Nocardioides silvaticus genome.</title>
        <authorList>
            <person name="Li C."/>
            <person name="Wang G."/>
        </authorList>
    </citation>
    <scope>NUCLEOTIDE SEQUENCE [LARGE SCALE GENOMIC DNA]</scope>
    <source>
        <strain evidence="3 4">CCTCC AB 2018079</strain>
    </source>
</reference>
<keyword evidence="4" id="KW-1185">Reference proteome</keyword>
<dbReference type="PANTHER" id="PTHR35174">
    <property type="entry name" value="BLL7171 PROTEIN-RELATED"/>
    <property type="match status" value="1"/>
</dbReference>
<dbReference type="Pfam" id="PF03795">
    <property type="entry name" value="YCII"/>
    <property type="match status" value="1"/>
</dbReference>
<organism evidence="3 4">
    <name type="scientific">Nocardioides silvaticus</name>
    <dbReference type="NCBI Taxonomy" id="2201891"/>
    <lineage>
        <taxon>Bacteria</taxon>
        <taxon>Bacillati</taxon>
        <taxon>Actinomycetota</taxon>
        <taxon>Actinomycetes</taxon>
        <taxon>Propionibacteriales</taxon>
        <taxon>Nocardioidaceae</taxon>
        <taxon>Nocardioides</taxon>
    </lineage>
</organism>
<dbReference type="SUPFAM" id="SSF54909">
    <property type="entry name" value="Dimeric alpha+beta barrel"/>
    <property type="match status" value="1"/>
</dbReference>
<proteinExistence type="inferred from homology"/>